<evidence type="ECO:0000313" key="3">
    <source>
        <dbReference type="EMBL" id="ADU27739.1"/>
    </source>
</evidence>
<dbReference type="EMBL" id="CP002400">
    <property type="protein sequence ID" value="ADU27739.1"/>
    <property type="molecule type" value="Genomic_DNA"/>
</dbReference>
<dbReference type="HOGENOM" id="CLU_089258_1_0_9"/>
<dbReference type="eggNOG" id="COG1695">
    <property type="taxonomic scope" value="Bacteria"/>
</dbReference>
<dbReference type="SUPFAM" id="SSF46785">
    <property type="entry name" value="Winged helix' DNA-binding domain"/>
    <property type="match status" value="1"/>
</dbReference>
<accession>E6U4D2</accession>
<dbReference type="STRING" id="663278.Ethha_2224"/>
<evidence type="ECO:0000313" key="4">
    <source>
        <dbReference type="Proteomes" id="UP000001551"/>
    </source>
</evidence>
<sequence>MHIKEWGNGVTEYILLGFLMQGNMTGYDMKQHMSMSTSYFVDASFGSIYPSLKRLVQKGFVELKETIENGKLKKIYSINEQGKEEFEKWLSAPILVSKTDISSALAKIFFFRYLPFDKAILLIERYIRDIEQYKKSLSELKPKIEKKADEFSLGTLHFGLDYYDFSIRWYKSYLKNLKQKIQ</sequence>
<dbReference type="InterPro" id="IPR005149">
    <property type="entry name" value="Tscrpt_reg_PadR_N"/>
</dbReference>
<dbReference type="InterPro" id="IPR036390">
    <property type="entry name" value="WH_DNA-bd_sf"/>
</dbReference>
<organism evidence="3 4">
    <name type="scientific">Ethanoligenens harbinense (strain DSM 18485 / JCM 12961 / CGMCC 1.5033 / YUAN-3)</name>
    <dbReference type="NCBI Taxonomy" id="663278"/>
    <lineage>
        <taxon>Bacteria</taxon>
        <taxon>Bacillati</taxon>
        <taxon>Bacillota</taxon>
        <taxon>Clostridia</taxon>
        <taxon>Eubacteriales</taxon>
        <taxon>Oscillospiraceae</taxon>
        <taxon>Ethanoligenens</taxon>
    </lineage>
</organism>
<dbReference type="Pfam" id="PF10400">
    <property type="entry name" value="Vir_act_alpha_C"/>
    <property type="match status" value="1"/>
</dbReference>
<dbReference type="AlphaFoldDB" id="E6U4D2"/>
<reference evidence="3 4" key="1">
    <citation type="submission" date="2010-12" db="EMBL/GenBank/DDBJ databases">
        <title>Complete sequence of Ethanoligenens harbinense YUAN-3.</title>
        <authorList>
            <person name="Lucas S."/>
            <person name="Copeland A."/>
            <person name="Lapidus A."/>
            <person name="Cheng J.-F."/>
            <person name="Bruce D."/>
            <person name="Goodwin L."/>
            <person name="Pitluck S."/>
            <person name="Chertkov O."/>
            <person name="Misra M."/>
            <person name="Detter J.C."/>
            <person name="Han C."/>
            <person name="Tapia R."/>
            <person name="Land M."/>
            <person name="Hauser L."/>
            <person name="Jeffries C."/>
            <person name="Kyrpides N."/>
            <person name="Ivanova N."/>
            <person name="Mikhailova N."/>
            <person name="Wang A."/>
            <person name="Mouttaki H."/>
            <person name="He Z."/>
            <person name="Zhou J."/>
            <person name="Hemme C.L."/>
            <person name="Woyke T."/>
        </authorList>
    </citation>
    <scope>NUCLEOTIDE SEQUENCE [LARGE SCALE GENOMIC DNA]</scope>
    <source>
        <strain evidence="4">DSM 18485 / JCM 12961 / CGMCC 1.5033 / YUAN-3</strain>
    </source>
</reference>
<feature type="domain" description="Transcription regulator PadR N-terminal" evidence="1">
    <location>
        <begin position="15"/>
        <end position="87"/>
    </location>
</feature>
<dbReference type="InterPro" id="IPR018309">
    <property type="entry name" value="Tscrpt_reg_PadR_C"/>
</dbReference>
<keyword evidence="4" id="KW-1185">Reference proteome</keyword>
<dbReference type="RefSeq" id="WP_013486087.1">
    <property type="nucleotide sequence ID" value="NC_014828.1"/>
</dbReference>
<evidence type="ECO:0000259" key="2">
    <source>
        <dbReference type="Pfam" id="PF10400"/>
    </source>
</evidence>
<dbReference type="KEGG" id="eha:Ethha_2224"/>
<feature type="domain" description="Transcription regulator PadR C-terminal" evidence="2">
    <location>
        <begin position="105"/>
        <end position="177"/>
    </location>
</feature>
<dbReference type="PANTHER" id="PTHR43252:SF6">
    <property type="entry name" value="NEGATIVE TRANSCRIPTION REGULATOR PADR"/>
    <property type="match status" value="1"/>
</dbReference>
<evidence type="ECO:0000259" key="1">
    <source>
        <dbReference type="Pfam" id="PF03551"/>
    </source>
</evidence>
<dbReference type="PANTHER" id="PTHR43252">
    <property type="entry name" value="TRANSCRIPTIONAL REGULATOR YQJI"/>
    <property type="match status" value="1"/>
</dbReference>
<protein>
    <submittedName>
        <fullName evidence="3">Transcriptional regulator, PadR-like family</fullName>
    </submittedName>
</protein>
<proteinExistence type="predicted"/>
<dbReference type="InterPro" id="IPR036388">
    <property type="entry name" value="WH-like_DNA-bd_sf"/>
</dbReference>
<dbReference type="Proteomes" id="UP000001551">
    <property type="component" value="Chromosome"/>
</dbReference>
<dbReference type="Gene3D" id="1.10.10.10">
    <property type="entry name" value="Winged helix-like DNA-binding domain superfamily/Winged helix DNA-binding domain"/>
    <property type="match status" value="1"/>
</dbReference>
<name>E6U4D2_ETHHY</name>
<dbReference type="Pfam" id="PF03551">
    <property type="entry name" value="PadR"/>
    <property type="match status" value="1"/>
</dbReference>
<gene>
    <name evidence="3" type="ordered locus">Ethha_2224</name>
</gene>